<name>A0A1F6NM36_9BACT</name>
<organism evidence="3 4">
    <name type="scientific">Candidatus Magasanikbacteria bacterium RIFOXYC12_FULL_33_11</name>
    <dbReference type="NCBI Taxonomy" id="1798701"/>
    <lineage>
        <taxon>Bacteria</taxon>
        <taxon>Candidatus Magasanikiibacteriota</taxon>
    </lineage>
</organism>
<feature type="transmembrane region" description="Helical" evidence="1">
    <location>
        <begin position="307"/>
        <end position="327"/>
    </location>
</feature>
<evidence type="ECO:0000313" key="3">
    <source>
        <dbReference type="EMBL" id="OGH84929.1"/>
    </source>
</evidence>
<keyword evidence="1" id="KW-1133">Transmembrane helix</keyword>
<evidence type="ECO:0008006" key="5">
    <source>
        <dbReference type="Google" id="ProtNLM"/>
    </source>
</evidence>
<dbReference type="EMBL" id="MFQW01000056">
    <property type="protein sequence ID" value="OGH84929.1"/>
    <property type="molecule type" value="Genomic_DNA"/>
</dbReference>
<sequence>MKKIYFLFSLAIFLLIPLTTEAAATKKNGEFCTSNEQCLSDDCEDHVCDCSDGASCAAGLQSGSASDWICFDEEKDPLTRGNDFCVKSNSTYANGSTLPNTNNSEVFYPINDKLRIGELCPDEDDTCLTKNCEKSDETYSNGETKYYCTCNESKDCSVAYGGETNDWRCEGDDNNDLSYCKNDKTGNTILATNVSYRDITLSDVLEPEGLAASFQNDLANIIQKPQPKIPIPGLNFSEVDLSKMSSVDETGTSWLNMPFLGEYISAIYKYGMIILSLAAVIGIIIGGVTLITSGGSSDMTNSAKKRIVMSVLGLVIAATSYTILYAVNPELVNLRNVKVILVKGEPFPVQNEDVPDTVANSTNGMAKADKLTQSTEKTPTGQAVAAVGKTPARFSSNSNPIPYLIGELPNNIVKCSAEAFQYTAQKLDEQHVCVGSCHCAYTASHFLNYIGCSIGNTGSAPSLSKKAKDLGWKETEVTKDNYKNLPIGLAMMTSGKYVIHAGISLGNNAIFDSSAKEEAYKKVNQATGNTCPALEKVDGRLIPVIFSIIPEDNTKNCSGCSLIPSEAPITGRYATAAETAEGARFYGSLVTGTNSQKGCTGIQFWAIRTNERNSAKEFNFIYTPPGL</sequence>
<comment type="caution">
    <text evidence="3">The sequence shown here is derived from an EMBL/GenBank/DDBJ whole genome shotgun (WGS) entry which is preliminary data.</text>
</comment>
<keyword evidence="1" id="KW-0812">Transmembrane</keyword>
<keyword evidence="2" id="KW-0732">Signal</keyword>
<dbReference type="AlphaFoldDB" id="A0A1F6NM36"/>
<proteinExistence type="predicted"/>
<accession>A0A1F6NM36</accession>
<gene>
    <name evidence="3" type="ORF">A2493_01675</name>
</gene>
<reference evidence="3 4" key="1">
    <citation type="journal article" date="2016" name="Nat. Commun.">
        <title>Thousands of microbial genomes shed light on interconnected biogeochemical processes in an aquifer system.</title>
        <authorList>
            <person name="Anantharaman K."/>
            <person name="Brown C.T."/>
            <person name="Hug L.A."/>
            <person name="Sharon I."/>
            <person name="Castelle C.J."/>
            <person name="Probst A.J."/>
            <person name="Thomas B.C."/>
            <person name="Singh A."/>
            <person name="Wilkins M.J."/>
            <person name="Karaoz U."/>
            <person name="Brodie E.L."/>
            <person name="Williams K.H."/>
            <person name="Hubbard S.S."/>
            <person name="Banfield J.F."/>
        </authorList>
    </citation>
    <scope>NUCLEOTIDE SEQUENCE [LARGE SCALE GENOMIC DNA]</scope>
</reference>
<dbReference type="Proteomes" id="UP000178349">
    <property type="component" value="Unassembled WGS sequence"/>
</dbReference>
<feature type="signal peptide" evidence="2">
    <location>
        <begin position="1"/>
        <end position="22"/>
    </location>
</feature>
<evidence type="ECO:0000256" key="2">
    <source>
        <dbReference type="SAM" id="SignalP"/>
    </source>
</evidence>
<evidence type="ECO:0000256" key="1">
    <source>
        <dbReference type="SAM" id="Phobius"/>
    </source>
</evidence>
<protein>
    <recommendedName>
        <fullName evidence="5">NlpC/P60 domain-containing protein</fullName>
    </recommendedName>
</protein>
<keyword evidence="1" id="KW-0472">Membrane</keyword>
<feature type="transmembrane region" description="Helical" evidence="1">
    <location>
        <begin position="270"/>
        <end position="295"/>
    </location>
</feature>
<feature type="chain" id="PRO_5009525813" description="NlpC/P60 domain-containing protein" evidence="2">
    <location>
        <begin position="23"/>
        <end position="627"/>
    </location>
</feature>
<evidence type="ECO:0000313" key="4">
    <source>
        <dbReference type="Proteomes" id="UP000178349"/>
    </source>
</evidence>